<dbReference type="AlphaFoldDB" id="A0A7Z0UFU4"/>
<name>A0A7Z0UFU4_9HYPH</name>
<dbReference type="RefSeq" id="WP_180696584.1">
    <property type="nucleotide sequence ID" value="NZ_JACCPJ010000010.1"/>
</dbReference>
<dbReference type="EMBL" id="JACCPJ010000010">
    <property type="protein sequence ID" value="NZD64922.1"/>
    <property type="molecule type" value="Genomic_DNA"/>
</dbReference>
<accession>A0A7Z0UFU4</accession>
<organism evidence="2 3">
    <name type="scientific">Rhizobium changzhiense</name>
    <dbReference type="NCBI Taxonomy" id="2692317"/>
    <lineage>
        <taxon>Bacteria</taxon>
        <taxon>Pseudomonadati</taxon>
        <taxon>Pseudomonadota</taxon>
        <taxon>Alphaproteobacteria</taxon>
        <taxon>Hyphomicrobiales</taxon>
        <taxon>Rhizobiaceae</taxon>
        <taxon>Rhizobium/Agrobacterium group</taxon>
        <taxon>Rhizobium</taxon>
    </lineage>
</organism>
<evidence type="ECO:0000313" key="2">
    <source>
        <dbReference type="EMBL" id="NZD64922.1"/>
    </source>
</evidence>
<evidence type="ECO:0000313" key="3">
    <source>
        <dbReference type="Proteomes" id="UP000532162"/>
    </source>
</evidence>
<comment type="caution">
    <text evidence="2">The sequence shown here is derived from an EMBL/GenBank/DDBJ whole genome shotgun (WGS) entry which is preliminary data.</text>
</comment>
<gene>
    <name evidence="2" type="ORF">HX900_28000</name>
</gene>
<evidence type="ECO:0000256" key="1">
    <source>
        <dbReference type="SAM" id="MobiDB-lite"/>
    </source>
</evidence>
<feature type="region of interest" description="Disordered" evidence="1">
    <location>
        <begin position="47"/>
        <end position="80"/>
    </location>
</feature>
<protein>
    <submittedName>
        <fullName evidence="2">Uncharacterized protein</fullName>
    </submittedName>
</protein>
<proteinExistence type="predicted"/>
<sequence>MLSSRRAQSHSAVILLATEREIRRPYGTESACASGTNPEAEIISLSNSIRSDLSPTVPEVRTGNTQTKKPRKRSTPKLQTDDQYSIEQIGAVIRGMSDKELKARFPKSHREHQTLKRKTRRKHSWDQLHPAFMKFADFLRHMGPAPHLDSSVDRIDLENPVYGPGTCQWASPQEQARRRSTNVWITWRGERHTLIEWAELSGISYETLRGRHKRKWTEAKMFADAPVRRYRTPPAPRALPPAPKPAGTYTYTVGNIPVMHSNGWPDGFPDARQYETGYIQATRRKERRVSMSRAHFGAWIAGSKIKELQREIDAAGLTGYLHFRDNIQAEDIADIDGRACACWAIREYYTLIRFSHCFVGAYLDEQAEKSQRSTYAQRNPRESAMIHLRDLIRRRPCSSPHDAWEMFQEYA</sequence>
<dbReference type="Proteomes" id="UP000532162">
    <property type="component" value="Unassembled WGS sequence"/>
</dbReference>
<reference evidence="2 3" key="1">
    <citation type="submission" date="2020-07" db="EMBL/GenBank/DDBJ databases">
        <authorList>
            <person name="Sun Q."/>
        </authorList>
    </citation>
    <scope>NUCLEOTIDE SEQUENCE [LARGE SCALE GENOMIC DNA]</scope>
    <source>
        <strain evidence="2 3">WYCCWR 11290</strain>
    </source>
</reference>